<protein>
    <recommendedName>
        <fullName evidence="1">Band 3 cytoplasmic domain-containing protein</fullName>
    </recommendedName>
</protein>
<evidence type="ECO:0000259" key="1">
    <source>
        <dbReference type="Pfam" id="PF07565"/>
    </source>
</evidence>
<sequence>KFEEVVETGGRWSKPHVASLSLHSLLELRNCILSGCVILDMQADQFSTIVG</sequence>
<dbReference type="InterPro" id="IPR013769">
    <property type="entry name" value="Band3_cytoplasmic_dom"/>
</dbReference>
<proteinExistence type="predicted"/>
<comment type="caution">
    <text evidence="2">The sequence shown here is derived from an EMBL/GenBank/DDBJ whole genome shotgun (WGS) entry which is preliminary data.</text>
</comment>
<dbReference type="InterPro" id="IPR016152">
    <property type="entry name" value="PTrfase/Anion_transptr"/>
</dbReference>
<dbReference type="Proteomes" id="UP000681720">
    <property type="component" value="Unassembled WGS sequence"/>
</dbReference>
<gene>
    <name evidence="2" type="ORF">GIL414_LOCUS63969</name>
</gene>
<feature type="non-terminal residue" evidence="2">
    <location>
        <position position="1"/>
    </location>
</feature>
<dbReference type="EMBL" id="CAJOBJ010270468">
    <property type="protein sequence ID" value="CAF5129982.1"/>
    <property type="molecule type" value="Genomic_DNA"/>
</dbReference>
<reference evidence="2" key="1">
    <citation type="submission" date="2021-02" db="EMBL/GenBank/DDBJ databases">
        <authorList>
            <person name="Nowell W R."/>
        </authorList>
    </citation>
    <scope>NUCLEOTIDE SEQUENCE</scope>
</reference>
<organism evidence="2 3">
    <name type="scientific">Rotaria magnacalcarata</name>
    <dbReference type="NCBI Taxonomy" id="392030"/>
    <lineage>
        <taxon>Eukaryota</taxon>
        <taxon>Metazoa</taxon>
        <taxon>Spiralia</taxon>
        <taxon>Gnathifera</taxon>
        <taxon>Rotifera</taxon>
        <taxon>Eurotatoria</taxon>
        <taxon>Bdelloidea</taxon>
        <taxon>Philodinida</taxon>
        <taxon>Philodinidae</taxon>
        <taxon>Rotaria</taxon>
    </lineage>
</organism>
<evidence type="ECO:0000313" key="2">
    <source>
        <dbReference type="EMBL" id="CAF5129982.1"/>
    </source>
</evidence>
<dbReference type="GO" id="GO:0008509">
    <property type="term" value="F:monoatomic anion transmembrane transporter activity"/>
    <property type="evidence" value="ECO:0007669"/>
    <property type="project" value="InterPro"/>
</dbReference>
<dbReference type="Gene3D" id="3.40.930.10">
    <property type="entry name" value="Mannitol-specific EII, Chain A"/>
    <property type="match status" value="1"/>
</dbReference>
<dbReference type="Pfam" id="PF07565">
    <property type="entry name" value="Band_3_cyto"/>
    <property type="match status" value="1"/>
</dbReference>
<dbReference type="SUPFAM" id="SSF55804">
    <property type="entry name" value="Phoshotransferase/anion transport protein"/>
    <property type="match status" value="1"/>
</dbReference>
<evidence type="ECO:0000313" key="3">
    <source>
        <dbReference type="Proteomes" id="UP000681720"/>
    </source>
</evidence>
<dbReference type="GO" id="GO:0016020">
    <property type="term" value="C:membrane"/>
    <property type="evidence" value="ECO:0007669"/>
    <property type="project" value="InterPro"/>
</dbReference>
<feature type="domain" description="Band 3 cytoplasmic" evidence="1">
    <location>
        <begin position="1"/>
        <end position="49"/>
    </location>
</feature>
<dbReference type="AlphaFoldDB" id="A0A8S3FK59"/>
<name>A0A8S3FK59_9BILA</name>
<accession>A0A8S3FK59</accession>